<keyword evidence="17" id="KW-0472">Membrane</keyword>
<keyword evidence="22" id="KW-1185">Reference proteome</keyword>
<dbReference type="NCBIfam" id="TIGR00757">
    <property type="entry name" value="RNaseEG"/>
    <property type="match status" value="1"/>
</dbReference>
<keyword evidence="15" id="KW-0460">Magnesium</keyword>
<dbReference type="EMBL" id="CP049055">
    <property type="protein sequence ID" value="QII09702.1"/>
    <property type="molecule type" value="Genomic_DNA"/>
</dbReference>
<dbReference type="GO" id="GO:0006364">
    <property type="term" value="P:rRNA processing"/>
    <property type="evidence" value="ECO:0007669"/>
    <property type="project" value="UniProtKB-KW"/>
</dbReference>
<gene>
    <name evidence="19" type="primary">rne</name>
    <name evidence="20" type="ORF">KsCSTR_03230</name>
    <name evidence="21" type="ORF">KSMBR1_1889</name>
    <name evidence="19" type="ORF">kustd2164</name>
</gene>
<keyword evidence="13" id="KW-0255">Endonuclease</keyword>
<keyword evidence="8" id="KW-0698">rRNA processing</keyword>
<protein>
    <recommendedName>
        <fullName evidence="4">Ribonuclease G</fullName>
    </recommendedName>
</protein>
<evidence type="ECO:0000256" key="9">
    <source>
        <dbReference type="ARBA" id="ARBA00022694"/>
    </source>
</evidence>
<evidence type="ECO:0000256" key="6">
    <source>
        <dbReference type="ARBA" id="ARBA00022490"/>
    </source>
</evidence>
<evidence type="ECO:0000256" key="1">
    <source>
        <dbReference type="ARBA" id="ARBA00001946"/>
    </source>
</evidence>
<dbReference type="CDD" id="cd04453">
    <property type="entry name" value="S1_RNase_E"/>
    <property type="match status" value="1"/>
</dbReference>
<dbReference type="GO" id="GO:0019843">
    <property type="term" value="F:rRNA binding"/>
    <property type="evidence" value="ECO:0007669"/>
    <property type="project" value="UniProtKB-KW"/>
</dbReference>
<dbReference type="PANTHER" id="PTHR30001:SF1">
    <property type="entry name" value="RIBONUCLEASE E_G-LIKE PROTEIN, CHLOROPLASTIC"/>
    <property type="match status" value="1"/>
</dbReference>
<evidence type="ECO:0000256" key="4">
    <source>
        <dbReference type="ARBA" id="ARBA00017719"/>
    </source>
</evidence>
<evidence type="ECO:0000313" key="19">
    <source>
        <dbReference type="EMBL" id="CAJ72909.1"/>
    </source>
</evidence>
<dbReference type="InterPro" id="IPR019307">
    <property type="entry name" value="RNA-bd_AU-1/RNase_E/G"/>
</dbReference>
<evidence type="ECO:0000313" key="21">
    <source>
        <dbReference type="EMBL" id="SOH04388.1"/>
    </source>
</evidence>
<evidence type="ECO:0000313" key="20">
    <source>
        <dbReference type="EMBL" id="QII09702.1"/>
    </source>
</evidence>
<keyword evidence="14 19" id="KW-0378">Hydrolase</keyword>
<dbReference type="InterPro" id="IPR004659">
    <property type="entry name" value="RNase_E/G"/>
</dbReference>
<evidence type="ECO:0000256" key="10">
    <source>
        <dbReference type="ARBA" id="ARBA00022722"/>
    </source>
</evidence>
<reference evidence="19" key="1">
    <citation type="journal article" date="2006" name="Nature">
        <title>Deciphering the evolution and metabolism of an anammox bacterium from a community genome.</title>
        <authorList>
            <person name="Strous M."/>
            <person name="Pelletier E."/>
            <person name="Mangenot S."/>
            <person name="Rattei T."/>
            <person name="Lehner A."/>
            <person name="Taylor M.W."/>
            <person name="Horn M."/>
            <person name="Daims H."/>
            <person name="Bartol-Mavel D."/>
            <person name="Wincker P."/>
            <person name="Barbe V."/>
            <person name="Fonknechten N."/>
            <person name="Vallenet D."/>
            <person name="Segurens B."/>
            <person name="Schenowitz-Truong C."/>
            <person name="Medigue C."/>
            <person name="Collingro A."/>
            <person name="Snel B."/>
            <person name="Dutilh B.E."/>
            <person name="OpDenCamp H.J.M."/>
            <person name="vanDerDrift C."/>
            <person name="Cirpus I."/>
            <person name="vanDePas-Schoonen K.T."/>
            <person name="Harhangi H.R."/>
            <person name="vanNiftrik L."/>
            <person name="Schmid M."/>
            <person name="Keltjens J."/>
            <person name="vanDeVossenberg J."/>
            <person name="Kartal B."/>
            <person name="Meier H."/>
            <person name="Frishman D."/>
            <person name="Huynen M.A."/>
            <person name="Mewes H."/>
            <person name="Weissenbach J."/>
            <person name="Jetten M.S.M."/>
            <person name="Wagner M."/>
            <person name="LePaslier D."/>
        </authorList>
    </citation>
    <scope>NUCLEOTIDE SEQUENCE</scope>
</reference>
<evidence type="ECO:0000256" key="5">
    <source>
        <dbReference type="ARBA" id="ARBA00022475"/>
    </source>
</evidence>
<dbReference type="InterPro" id="IPR012340">
    <property type="entry name" value="NA-bd_OB-fold"/>
</dbReference>
<reference evidence="19" key="2">
    <citation type="submission" date="2006-01" db="EMBL/GenBank/DDBJ databases">
        <authorList>
            <person name="Genoscope"/>
        </authorList>
    </citation>
    <scope>NUCLEOTIDE SEQUENCE</scope>
</reference>
<dbReference type="Pfam" id="PF00575">
    <property type="entry name" value="S1"/>
    <property type="match status" value="1"/>
</dbReference>
<evidence type="ECO:0000256" key="11">
    <source>
        <dbReference type="ARBA" id="ARBA00022723"/>
    </source>
</evidence>
<accession>Q1PY04</accession>
<evidence type="ECO:0000256" key="3">
    <source>
        <dbReference type="ARBA" id="ARBA00005663"/>
    </source>
</evidence>
<evidence type="ECO:0000256" key="17">
    <source>
        <dbReference type="ARBA" id="ARBA00023136"/>
    </source>
</evidence>
<dbReference type="SMART" id="SM00316">
    <property type="entry name" value="S1"/>
    <property type="match status" value="1"/>
</dbReference>
<dbReference type="AlphaFoldDB" id="Q1PY04"/>
<evidence type="ECO:0000256" key="15">
    <source>
        <dbReference type="ARBA" id="ARBA00022842"/>
    </source>
</evidence>
<dbReference type="Gene3D" id="2.40.50.140">
    <property type="entry name" value="Nucleic acid-binding proteins"/>
    <property type="match status" value="1"/>
</dbReference>
<proteinExistence type="inferred from homology"/>
<dbReference type="Pfam" id="PF20833">
    <property type="entry name" value="RNase_E_G_Thio"/>
    <property type="match status" value="1"/>
</dbReference>
<comment type="cofactor">
    <cofactor evidence="1">
        <name>Mg(2+)</name>
        <dbReference type="ChEBI" id="CHEBI:18420"/>
    </cofactor>
</comment>
<evidence type="ECO:0000256" key="16">
    <source>
        <dbReference type="ARBA" id="ARBA00022884"/>
    </source>
</evidence>
<keyword evidence="16" id="KW-0694">RNA-binding</keyword>
<dbReference type="GO" id="GO:0004540">
    <property type="term" value="F:RNA nuclease activity"/>
    <property type="evidence" value="ECO:0007669"/>
    <property type="project" value="InterPro"/>
</dbReference>
<dbReference type="Gene3D" id="3.40.1260.20">
    <property type="entry name" value="Ribonuclease E, catalytic domain"/>
    <property type="match status" value="1"/>
</dbReference>
<evidence type="ECO:0000256" key="13">
    <source>
        <dbReference type="ARBA" id="ARBA00022759"/>
    </source>
</evidence>
<feature type="domain" description="S1 motif" evidence="18">
    <location>
        <begin position="46"/>
        <end position="138"/>
    </location>
</feature>
<evidence type="ECO:0000256" key="2">
    <source>
        <dbReference type="ARBA" id="ARBA00004496"/>
    </source>
</evidence>
<dbReference type="SUPFAM" id="SSF50249">
    <property type="entry name" value="Nucleic acid-binding proteins"/>
    <property type="match status" value="1"/>
</dbReference>
<evidence type="ECO:0000256" key="7">
    <source>
        <dbReference type="ARBA" id="ARBA00022519"/>
    </source>
</evidence>
<evidence type="ECO:0000256" key="8">
    <source>
        <dbReference type="ARBA" id="ARBA00022552"/>
    </source>
</evidence>
<dbReference type="EMBL" id="LT934425">
    <property type="protein sequence ID" value="SOH04388.1"/>
    <property type="molecule type" value="Genomic_DNA"/>
</dbReference>
<evidence type="ECO:0000259" key="18">
    <source>
        <dbReference type="PROSITE" id="PS50126"/>
    </source>
</evidence>
<dbReference type="GO" id="GO:0046872">
    <property type="term" value="F:metal ion binding"/>
    <property type="evidence" value="ECO:0007669"/>
    <property type="project" value="UniProtKB-KW"/>
</dbReference>
<keyword evidence="6" id="KW-0963">Cytoplasm</keyword>
<dbReference type="GO" id="GO:0016787">
    <property type="term" value="F:hydrolase activity"/>
    <property type="evidence" value="ECO:0007669"/>
    <property type="project" value="UniProtKB-KW"/>
</dbReference>
<dbReference type="Proteomes" id="UP000501926">
    <property type="component" value="Chromosome"/>
</dbReference>
<evidence type="ECO:0000313" key="22">
    <source>
        <dbReference type="Proteomes" id="UP000221734"/>
    </source>
</evidence>
<dbReference type="Proteomes" id="UP000221734">
    <property type="component" value="Chromosome Kuenenia_stuttgartiensis_MBR1"/>
</dbReference>
<evidence type="ECO:0000313" key="23">
    <source>
        <dbReference type="Proteomes" id="UP000501926"/>
    </source>
</evidence>
<reference evidence="20 23" key="5">
    <citation type="submission" date="2020-02" db="EMBL/GenBank/DDBJ databases">
        <title>Newly sequenced genome of strain CSTR1 showed variability in Candidatus Kuenenia stuttgartiensis genomes.</title>
        <authorList>
            <person name="Ding C."/>
            <person name="Adrian L."/>
        </authorList>
    </citation>
    <scope>NUCLEOTIDE SEQUENCE [LARGE SCALE GENOMIC DNA]</scope>
    <source>
        <strain evidence="20 23">CSTR1</strain>
    </source>
</reference>
<reference evidence="22" key="3">
    <citation type="submission" date="2017-10" db="EMBL/GenBank/DDBJ databases">
        <authorList>
            <person name="Frank J."/>
        </authorList>
    </citation>
    <scope>NUCLEOTIDE SEQUENCE [LARGE SCALE GENOMIC DNA]</scope>
</reference>
<name>Q1PY04_KUEST</name>
<keyword evidence="10" id="KW-0540">Nuclease</keyword>
<reference evidence="21" key="4">
    <citation type="submission" date="2017-10" db="EMBL/GenBank/DDBJ databases">
        <authorList>
            <person name="Banno H."/>
            <person name="Chua N.-H."/>
        </authorList>
    </citation>
    <scope>NUCLEOTIDE SEQUENCE [LARGE SCALE GENOMIC DNA]</scope>
    <source>
        <strain evidence="21">Kuenenia_mbr1_ru-nijmegen</strain>
    </source>
</reference>
<dbReference type="KEGG" id="kst:KSMBR1_1889"/>
<dbReference type="GO" id="GO:0008033">
    <property type="term" value="P:tRNA processing"/>
    <property type="evidence" value="ECO:0007669"/>
    <property type="project" value="UniProtKB-KW"/>
</dbReference>
<organism evidence="19">
    <name type="scientific">Kuenenia stuttgartiensis</name>
    <dbReference type="NCBI Taxonomy" id="174633"/>
    <lineage>
        <taxon>Bacteria</taxon>
        <taxon>Pseudomonadati</taxon>
        <taxon>Planctomycetota</taxon>
        <taxon>Candidatus Brocadiia</taxon>
        <taxon>Candidatus Brocadiales</taxon>
        <taxon>Candidatus Brocadiaceae</taxon>
        <taxon>Candidatus Kuenenia</taxon>
    </lineage>
</organism>
<keyword evidence="7" id="KW-0997">Cell inner membrane</keyword>
<dbReference type="OrthoDB" id="9804278at2"/>
<comment type="similarity">
    <text evidence="3">Belongs to the RNase E/G family. RNase G subfamily.</text>
</comment>
<dbReference type="EMBL" id="CT573072">
    <property type="protein sequence ID" value="CAJ72909.1"/>
    <property type="molecule type" value="Genomic_DNA"/>
</dbReference>
<evidence type="ECO:0000256" key="14">
    <source>
        <dbReference type="ARBA" id="ARBA00022801"/>
    </source>
</evidence>
<dbReference type="InterPro" id="IPR048583">
    <property type="entry name" value="RNase_E_G_thioredoxin-like"/>
</dbReference>
<dbReference type="PROSITE" id="PS50126">
    <property type="entry name" value="S1"/>
    <property type="match status" value="1"/>
</dbReference>
<evidence type="ECO:0000256" key="12">
    <source>
        <dbReference type="ARBA" id="ARBA00022730"/>
    </source>
</evidence>
<comment type="subcellular location">
    <subcellularLocation>
        <location evidence="2">Cytoplasm</location>
    </subcellularLocation>
</comment>
<dbReference type="PANTHER" id="PTHR30001">
    <property type="entry name" value="RIBONUCLEASE"/>
    <property type="match status" value="1"/>
</dbReference>
<dbReference type="Pfam" id="PF10150">
    <property type="entry name" value="RNase_E_G"/>
    <property type="match status" value="1"/>
</dbReference>
<dbReference type="RefSeq" id="WP_099325107.1">
    <property type="nucleotide sequence ID" value="NZ_CP049055.1"/>
</dbReference>
<dbReference type="GO" id="GO:0004519">
    <property type="term" value="F:endonuclease activity"/>
    <property type="evidence" value="ECO:0007669"/>
    <property type="project" value="UniProtKB-KW"/>
</dbReference>
<dbReference type="InterPro" id="IPR003029">
    <property type="entry name" value="S1_domain"/>
</dbReference>
<keyword evidence="5" id="KW-1003">Cell membrane</keyword>
<keyword evidence="11" id="KW-0479">Metal-binding</keyword>
<keyword evidence="9" id="KW-0819">tRNA processing</keyword>
<sequence length="509" mass="58645">MEKTTKTKTRMLINAIEPEECRIAILENNILEELYIERSSREQIAGNIYKGRVVNIEPNLEAAFVDIGLKKNGFLHASDVLVPSEGKNQGEEADPPPVRHHRIRDVLQQGKEILVQVTKESLGTKGPSLTTYISLPGRYLVLMPEVKRYGVSKKITEEEERQRLKKILESLNPPKNIGFIVRTAGVQQTKRELQKDFHYLLKLWKNICKKSKEIDAPGVIYQESDLVIRVIRDIFSQDINEIIVDSESVFKRTREFLRIIMPKYEKQLKFYNKEKPLFHNFGIENAIEEINSRKIPLLHGGSIVLEQTEALVAIDVNSGKYKGKCDPEETAFRTNMIAAKEIARQIRLRDLGGVIVIDFIDMRNEKHIQAVEKAIADSLKRHRARTKMLKMSKFGTIEITRQRIRPSLRDVLFEECKFCCGTGYAKTVESLCLNIMRDVKFALHLPQVVRIEITSNNDVVDYLQNQKRKQMAEIEDAYNKKIVIFTDTANEYGKIDIRYFDNKGEPVTV</sequence>
<dbReference type="GO" id="GO:0005737">
    <property type="term" value="C:cytoplasm"/>
    <property type="evidence" value="ECO:0007669"/>
    <property type="project" value="UniProtKB-SubCell"/>
</dbReference>
<keyword evidence="12" id="KW-0699">rRNA-binding</keyword>